<dbReference type="Gene3D" id="3.40.50.10540">
    <property type="entry name" value="Crotonobetainyl-coa:carnitine coa-transferase, domain 1"/>
    <property type="match status" value="1"/>
</dbReference>
<proteinExistence type="predicted"/>
<dbReference type="InterPro" id="IPR023606">
    <property type="entry name" value="CoA-Trfase_III_dom_1_sf"/>
</dbReference>
<evidence type="ECO:0000313" key="1">
    <source>
        <dbReference type="EMBL" id="MCP2353557.1"/>
    </source>
</evidence>
<dbReference type="EMBL" id="JAMZEB010000001">
    <property type="protein sequence ID" value="MCP2353557.1"/>
    <property type="molecule type" value="Genomic_DNA"/>
</dbReference>
<dbReference type="RefSeq" id="WP_253740096.1">
    <property type="nucleotide sequence ID" value="NZ_JAMZEB010000001.1"/>
</dbReference>
<dbReference type="AlphaFoldDB" id="A0A9X2JXX2"/>
<sequence>MMLELVTTVEDEDLGPMRMQNVMWRMSRTPGGVRGTGRPLGRDTDAVLAELGLDPGTIAELRERGLVK</sequence>
<protein>
    <submittedName>
        <fullName evidence="1">Crotonobetainyl-CoA:carnitine CoA-transferase CaiB-like acyl-CoA transferase</fullName>
    </submittedName>
</protein>
<comment type="caution">
    <text evidence="1">The sequence shown here is derived from an EMBL/GenBank/DDBJ whole genome shotgun (WGS) entry which is preliminary data.</text>
</comment>
<organism evidence="1 2">
    <name type="scientific">Nonomuraea thailandensis</name>
    <dbReference type="NCBI Taxonomy" id="1188745"/>
    <lineage>
        <taxon>Bacteria</taxon>
        <taxon>Bacillati</taxon>
        <taxon>Actinomycetota</taxon>
        <taxon>Actinomycetes</taxon>
        <taxon>Streptosporangiales</taxon>
        <taxon>Streptosporangiaceae</taxon>
        <taxon>Nonomuraea</taxon>
    </lineage>
</organism>
<reference evidence="1" key="1">
    <citation type="submission" date="2022-06" db="EMBL/GenBank/DDBJ databases">
        <title>Sequencing the genomes of 1000 actinobacteria strains.</title>
        <authorList>
            <person name="Klenk H.-P."/>
        </authorList>
    </citation>
    <scope>NUCLEOTIDE SEQUENCE</scope>
    <source>
        <strain evidence="1">DSM 46694</strain>
    </source>
</reference>
<accession>A0A9X2JXX2</accession>
<gene>
    <name evidence="1" type="ORF">HD597_000577</name>
</gene>
<dbReference type="Proteomes" id="UP001139648">
    <property type="component" value="Unassembled WGS sequence"/>
</dbReference>
<evidence type="ECO:0000313" key="2">
    <source>
        <dbReference type="Proteomes" id="UP001139648"/>
    </source>
</evidence>
<name>A0A9X2JXX2_9ACTN</name>
<dbReference type="SUPFAM" id="SSF89796">
    <property type="entry name" value="CoA-transferase family III (CaiB/BaiF)"/>
    <property type="match status" value="1"/>
</dbReference>
<keyword evidence="2" id="KW-1185">Reference proteome</keyword>